<dbReference type="Gene3D" id="2.120.10.30">
    <property type="entry name" value="TolB, C-terminal domain"/>
    <property type="match status" value="1"/>
</dbReference>
<keyword evidence="1" id="KW-0732">Signal</keyword>
<keyword evidence="3" id="KW-1185">Reference proteome</keyword>
<feature type="signal peptide" evidence="1">
    <location>
        <begin position="1"/>
        <end position="21"/>
    </location>
</feature>
<evidence type="ECO:0000256" key="1">
    <source>
        <dbReference type="SAM" id="SignalP"/>
    </source>
</evidence>
<sequence>MKKFVLYFVVVLFLCSCNNYGQLKLVADLPKKLKEVSGTEYSNSDNVIWMLNDSGNKPQLFAISTKGKTEKVLEIQAKNNDWEDLTSDEEGNLYIADFGNNANARQNLVILKVNKQELSKKNVEVEKIHFSYPDQTKFPPKKKKCFFDAESIFFKDGYLYIFTKSRVKKHYGKTSLYKIPAKEGNYEAKLVGEFNNCDDMECWVTSAAISPDKEKVVLLTHEAVLLFTEFDGDNFFNGTLTELPFQHISQKEGVSFKDNNTLYITDERSHGKGGNLYEFSLKW</sequence>
<accession>A0ABP1EYS8</accession>
<dbReference type="PROSITE" id="PS51257">
    <property type="entry name" value="PROKAR_LIPOPROTEIN"/>
    <property type="match status" value="1"/>
</dbReference>
<protein>
    <recommendedName>
        <fullName evidence="4">SdiA-regulated protein</fullName>
    </recommendedName>
</protein>
<organism evidence="2 3">
    <name type="scientific">Tenacibaculum polynesiense</name>
    <dbReference type="NCBI Taxonomy" id="3137857"/>
    <lineage>
        <taxon>Bacteria</taxon>
        <taxon>Pseudomonadati</taxon>
        <taxon>Bacteroidota</taxon>
        <taxon>Flavobacteriia</taxon>
        <taxon>Flavobacteriales</taxon>
        <taxon>Flavobacteriaceae</taxon>
        <taxon>Tenacibaculum</taxon>
    </lineage>
</organism>
<dbReference type="RefSeq" id="WP_348716619.1">
    <property type="nucleotide sequence ID" value="NZ_CAXJIO010000011.1"/>
</dbReference>
<reference evidence="2 3" key="1">
    <citation type="submission" date="2024-05" db="EMBL/GenBank/DDBJ databases">
        <authorList>
            <person name="Duchaud E."/>
        </authorList>
    </citation>
    <scope>NUCLEOTIDE SEQUENCE [LARGE SCALE GENOMIC DNA]</scope>
    <source>
        <strain evidence="2">Ena-SAMPLE-TAB-13-05-2024-13:56:06:370-140308</strain>
    </source>
</reference>
<evidence type="ECO:0000313" key="2">
    <source>
        <dbReference type="EMBL" id="CAL2102858.1"/>
    </source>
</evidence>
<evidence type="ECO:0008006" key="4">
    <source>
        <dbReference type="Google" id="ProtNLM"/>
    </source>
</evidence>
<comment type="caution">
    <text evidence="2">The sequence shown here is derived from an EMBL/GenBank/DDBJ whole genome shotgun (WGS) entry which is preliminary data.</text>
</comment>
<proteinExistence type="predicted"/>
<name>A0ABP1EYS8_9FLAO</name>
<dbReference type="InterPro" id="IPR011042">
    <property type="entry name" value="6-blade_b-propeller_TolB-like"/>
</dbReference>
<gene>
    <name evidence="2" type="ORF">T190423A01A_20609</name>
</gene>
<feature type="chain" id="PRO_5046020933" description="SdiA-regulated protein" evidence="1">
    <location>
        <begin position="22"/>
        <end position="283"/>
    </location>
</feature>
<dbReference type="SUPFAM" id="SSF101898">
    <property type="entry name" value="NHL repeat"/>
    <property type="match status" value="1"/>
</dbReference>
<dbReference type="Proteomes" id="UP001497527">
    <property type="component" value="Unassembled WGS sequence"/>
</dbReference>
<dbReference type="EMBL" id="CAXJIO010000011">
    <property type="protein sequence ID" value="CAL2102858.1"/>
    <property type="molecule type" value="Genomic_DNA"/>
</dbReference>
<evidence type="ECO:0000313" key="3">
    <source>
        <dbReference type="Proteomes" id="UP001497527"/>
    </source>
</evidence>